<dbReference type="EMBL" id="CCXW01000001">
    <property type="protein sequence ID" value="CEG31956.1"/>
    <property type="molecule type" value="Genomic_DNA"/>
</dbReference>
<dbReference type="Proteomes" id="UP000182110">
    <property type="component" value="Unassembled WGS sequence"/>
</dbReference>
<gene>
    <name evidence="2" type="ORF">BN1180_02113</name>
</gene>
<name>A0AAN2PGG2_9BACI</name>
<evidence type="ECO:0000313" key="3">
    <source>
        <dbReference type="Proteomes" id="UP000182110"/>
    </source>
</evidence>
<keyword evidence="1" id="KW-0175">Coiled coil</keyword>
<proteinExistence type="predicted"/>
<accession>A0AAN2PGG2</accession>
<protein>
    <submittedName>
        <fullName evidence="2">Uncharacterized protein</fullName>
    </submittedName>
</protein>
<evidence type="ECO:0000313" key="2">
    <source>
        <dbReference type="EMBL" id="CEG31956.1"/>
    </source>
</evidence>
<reference evidence="2 3" key="1">
    <citation type="journal article" date="2014" name="Genome Announc.">
        <title>Genome Sequence of Bacillus simplex Strain P558, Isolated from a Human Fecal Sample.</title>
        <authorList>
            <person name="Croce O."/>
            <person name="Hugon P."/>
            <person name="Lagier J.C."/>
            <person name="Bibi F."/>
            <person name="Robert C."/>
            <person name="Azhar E.I."/>
            <person name="Raoult D."/>
            <person name="Fournier P.E."/>
        </authorList>
    </citation>
    <scope>NUCLEOTIDE SEQUENCE [LARGE SCALE GENOMIC DNA]</scope>
    <source>
        <strain evidence="2 3">P558</strain>
    </source>
</reference>
<dbReference type="RefSeq" id="WP_072272755.1">
    <property type="nucleotide sequence ID" value="NZ_CCXW01000001.1"/>
</dbReference>
<evidence type="ECO:0000256" key="1">
    <source>
        <dbReference type="SAM" id="Coils"/>
    </source>
</evidence>
<keyword evidence="3" id="KW-1185">Reference proteome</keyword>
<dbReference type="AlphaFoldDB" id="A0AAN2PGG2"/>
<organism evidence="2 3">
    <name type="scientific">Peribacillus simplex</name>
    <dbReference type="NCBI Taxonomy" id="1478"/>
    <lineage>
        <taxon>Bacteria</taxon>
        <taxon>Bacillati</taxon>
        <taxon>Bacillota</taxon>
        <taxon>Bacilli</taxon>
        <taxon>Bacillales</taxon>
        <taxon>Bacillaceae</taxon>
        <taxon>Peribacillus</taxon>
    </lineage>
</organism>
<feature type="coiled-coil region" evidence="1">
    <location>
        <begin position="2"/>
        <end position="29"/>
    </location>
</feature>
<sequence length="218" mass="24635">MIKKDQEELNEIEQQLKQMDDSMEETIGLRKVEESDVIKAAYSGPADVSFNADFYENIFTSSGRDFVLHYDWEWTNSDWQLDEGGTGNIGGVDGLVVGLSKPILKSGDAFDLFWDNDGYLSTSTTAVSETRTSNGYSWKWQDKIANRGGHEDLNMGYGTTKLFFQFETVPSKFEVYGNFGHTWGTTKVESFTASWPPSITFSSSSNKWTDSESFIFYP</sequence>
<comment type="caution">
    <text evidence="2">The sequence shown here is derived from an EMBL/GenBank/DDBJ whole genome shotgun (WGS) entry which is preliminary data.</text>
</comment>